<dbReference type="Proteomes" id="UP000824469">
    <property type="component" value="Unassembled WGS sequence"/>
</dbReference>
<evidence type="ECO:0000313" key="1">
    <source>
        <dbReference type="EMBL" id="KAH9300044.1"/>
    </source>
</evidence>
<dbReference type="AlphaFoldDB" id="A0AA38CNX0"/>
<name>A0AA38CNX0_TAXCH</name>
<feature type="non-terminal residue" evidence="1">
    <location>
        <position position="110"/>
    </location>
</feature>
<proteinExistence type="predicted"/>
<gene>
    <name evidence="1" type="ORF">KI387_011627</name>
</gene>
<dbReference type="EMBL" id="JAHRHJ020000009">
    <property type="protein sequence ID" value="KAH9300044.1"/>
    <property type="molecule type" value="Genomic_DNA"/>
</dbReference>
<comment type="caution">
    <text evidence="1">The sequence shown here is derived from an EMBL/GenBank/DDBJ whole genome shotgun (WGS) entry which is preliminary data.</text>
</comment>
<reference evidence="1 2" key="1">
    <citation type="journal article" date="2021" name="Nat. Plants">
        <title>The Taxus genome provides insights into paclitaxel biosynthesis.</title>
        <authorList>
            <person name="Xiong X."/>
            <person name="Gou J."/>
            <person name="Liao Q."/>
            <person name="Li Y."/>
            <person name="Zhou Q."/>
            <person name="Bi G."/>
            <person name="Li C."/>
            <person name="Du R."/>
            <person name="Wang X."/>
            <person name="Sun T."/>
            <person name="Guo L."/>
            <person name="Liang H."/>
            <person name="Lu P."/>
            <person name="Wu Y."/>
            <person name="Zhang Z."/>
            <person name="Ro D.K."/>
            <person name="Shang Y."/>
            <person name="Huang S."/>
            <person name="Yan J."/>
        </authorList>
    </citation>
    <scope>NUCLEOTIDE SEQUENCE [LARGE SCALE GENOMIC DNA]</scope>
    <source>
        <strain evidence="1">Ta-2019</strain>
    </source>
</reference>
<accession>A0AA38CNX0</accession>
<protein>
    <submittedName>
        <fullName evidence="1">Uncharacterized protein</fullName>
    </submittedName>
</protein>
<keyword evidence="2" id="KW-1185">Reference proteome</keyword>
<organism evidence="1 2">
    <name type="scientific">Taxus chinensis</name>
    <name type="common">Chinese yew</name>
    <name type="synonym">Taxus wallichiana var. chinensis</name>
    <dbReference type="NCBI Taxonomy" id="29808"/>
    <lineage>
        <taxon>Eukaryota</taxon>
        <taxon>Viridiplantae</taxon>
        <taxon>Streptophyta</taxon>
        <taxon>Embryophyta</taxon>
        <taxon>Tracheophyta</taxon>
        <taxon>Spermatophyta</taxon>
        <taxon>Pinopsida</taxon>
        <taxon>Pinidae</taxon>
        <taxon>Conifers II</taxon>
        <taxon>Cupressales</taxon>
        <taxon>Taxaceae</taxon>
        <taxon>Taxus</taxon>
    </lineage>
</organism>
<evidence type="ECO:0000313" key="2">
    <source>
        <dbReference type="Proteomes" id="UP000824469"/>
    </source>
</evidence>
<sequence length="110" mass="12784">MANLTPPCAGARVGLVRMANLVEKRKREERWFKFNELHKRDLEKQCEVVEWMGLWREMAHEGFRAHVEDMEQEHLDLPHLGKHGREPSSASDESAPVEMTWAMGVHLNLP</sequence>